<keyword evidence="2" id="KW-1185">Reference proteome</keyword>
<dbReference type="EMBL" id="BMKW01000005">
    <property type="protein sequence ID" value="GGJ13876.1"/>
    <property type="molecule type" value="Genomic_DNA"/>
</dbReference>
<reference evidence="1" key="2">
    <citation type="submission" date="2020-09" db="EMBL/GenBank/DDBJ databases">
        <authorList>
            <person name="Sun Q."/>
            <person name="Zhou Y."/>
        </authorList>
    </citation>
    <scope>NUCLEOTIDE SEQUENCE</scope>
    <source>
        <strain evidence="1">CGMCC 1.3617</strain>
    </source>
</reference>
<accession>A0A917KIR4</accession>
<proteinExistence type="predicted"/>
<protein>
    <submittedName>
        <fullName evidence="1">Uncharacterized protein</fullName>
    </submittedName>
</protein>
<dbReference type="RefSeq" id="WP_188967041.1">
    <property type="nucleotide sequence ID" value="NZ_BMKW01000005.1"/>
</dbReference>
<comment type="caution">
    <text evidence="1">The sequence shown here is derived from an EMBL/GenBank/DDBJ whole genome shotgun (WGS) entry which is preliminary data.</text>
</comment>
<organism evidence="1 2">
    <name type="scientific">Neoroseomonas lacus</name>
    <dbReference type="NCBI Taxonomy" id="287609"/>
    <lineage>
        <taxon>Bacteria</taxon>
        <taxon>Pseudomonadati</taxon>
        <taxon>Pseudomonadota</taxon>
        <taxon>Alphaproteobacteria</taxon>
        <taxon>Acetobacterales</taxon>
        <taxon>Acetobacteraceae</taxon>
        <taxon>Neoroseomonas</taxon>
    </lineage>
</organism>
<name>A0A917KIR4_9PROT</name>
<dbReference type="AlphaFoldDB" id="A0A917KIR4"/>
<sequence length="137" mass="14858">MHPRPTHFAPEPIQINAADFFSLTNRMAPAGVGGLMRLIAQLDLLGSLPGDDVSCMFMGGMTEEEWSPSGFGPRGFFVRCPDGRRRLAPEFKRVIRLRPECVARWPRQATTAAPATYSAADGSAEVAPSRSVNARGV</sequence>
<reference evidence="1" key="1">
    <citation type="journal article" date="2014" name="Int. J. Syst. Evol. Microbiol.">
        <title>Complete genome sequence of Corynebacterium casei LMG S-19264T (=DSM 44701T), isolated from a smear-ripened cheese.</title>
        <authorList>
            <consortium name="US DOE Joint Genome Institute (JGI-PGF)"/>
            <person name="Walter F."/>
            <person name="Albersmeier A."/>
            <person name="Kalinowski J."/>
            <person name="Ruckert C."/>
        </authorList>
    </citation>
    <scope>NUCLEOTIDE SEQUENCE</scope>
    <source>
        <strain evidence="1">CGMCC 1.3617</strain>
    </source>
</reference>
<gene>
    <name evidence="1" type="ORF">GCM10011320_21350</name>
</gene>
<evidence type="ECO:0000313" key="2">
    <source>
        <dbReference type="Proteomes" id="UP000661507"/>
    </source>
</evidence>
<dbReference type="Proteomes" id="UP000661507">
    <property type="component" value="Unassembled WGS sequence"/>
</dbReference>
<evidence type="ECO:0000313" key="1">
    <source>
        <dbReference type="EMBL" id="GGJ13876.1"/>
    </source>
</evidence>